<dbReference type="SUPFAM" id="SSF52304">
    <property type="entry name" value="Type II 3-dehydroquinate dehydratase"/>
    <property type="match status" value="1"/>
</dbReference>
<evidence type="ECO:0000256" key="5">
    <source>
        <dbReference type="ARBA" id="ARBA00012060"/>
    </source>
</evidence>
<comment type="similarity">
    <text evidence="3 7">Belongs to the type-II 3-dehydroquinase family.</text>
</comment>
<dbReference type="InterPro" id="IPR018509">
    <property type="entry name" value="DHquinase_II_CS"/>
</dbReference>
<dbReference type="HAMAP" id="MF_00169">
    <property type="entry name" value="AroQ"/>
    <property type="match status" value="1"/>
</dbReference>
<dbReference type="PANTHER" id="PTHR21272:SF3">
    <property type="entry name" value="CATABOLIC 3-DEHYDROQUINASE"/>
    <property type="match status" value="1"/>
</dbReference>
<dbReference type="KEGG" id="afx:JZ786_15240"/>
<evidence type="ECO:0000256" key="4">
    <source>
        <dbReference type="ARBA" id="ARBA00011193"/>
    </source>
</evidence>
<feature type="binding site" evidence="7">
    <location>
        <position position="134"/>
    </location>
    <ligand>
        <name>substrate</name>
    </ligand>
</feature>
<keyword evidence="7" id="KW-0028">Amino-acid biosynthesis</keyword>
<accession>A0A9X7Z4E4</accession>
<dbReference type="GO" id="GO:0019631">
    <property type="term" value="P:quinate catabolic process"/>
    <property type="evidence" value="ECO:0007669"/>
    <property type="project" value="TreeGrafter"/>
</dbReference>
<sequence>MSSICVTARLFLRKDESPLSGQPTLLLVNGPNLSRLGHREPTIYGNETLPQVVDRIRQLAAQQGVSVLDMQSNSEGALIDFLQENAPMANGIILNPGAFAHYSYALRDCLSDVGSYCPIVEVHISNVHQREAFRHESVLAAVVTGQIVGLGTTGYDLAANYLISVIVRGKSEKSASSEHTNI</sequence>
<name>A0A9X7Z4E4_9BACL</name>
<dbReference type="AlphaFoldDB" id="A0A9X7Z4E4"/>
<feature type="site" description="Transition state stabilizer" evidence="7">
    <location>
        <position position="39"/>
    </location>
</feature>
<feature type="binding site" evidence="7">
    <location>
        <position position="95"/>
    </location>
    <ligand>
        <name>substrate</name>
    </ligand>
</feature>
<feature type="binding site" evidence="7">
    <location>
        <position position="108"/>
    </location>
    <ligand>
        <name>substrate</name>
    </ligand>
</feature>
<evidence type="ECO:0000256" key="1">
    <source>
        <dbReference type="ARBA" id="ARBA00001864"/>
    </source>
</evidence>
<keyword evidence="9" id="KW-1185">Reference proteome</keyword>
<keyword evidence="6 7" id="KW-0456">Lyase</keyword>
<dbReference type="EC" id="4.2.1.10" evidence="5 7"/>
<dbReference type="EMBL" id="CP071182">
    <property type="protein sequence ID" value="QSO45889.1"/>
    <property type="molecule type" value="Genomic_DNA"/>
</dbReference>
<dbReference type="PROSITE" id="PS01029">
    <property type="entry name" value="DEHYDROQUINASE_II"/>
    <property type="match status" value="1"/>
</dbReference>
<keyword evidence="7" id="KW-0057">Aromatic amino acid biosynthesis</keyword>
<feature type="active site" description="Proton acceptor" evidence="7">
    <location>
        <position position="44"/>
    </location>
</feature>
<dbReference type="GO" id="GO:0003855">
    <property type="term" value="F:3-dehydroquinate dehydratase activity"/>
    <property type="evidence" value="ECO:0007669"/>
    <property type="project" value="UniProtKB-UniRule"/>
</dbReference>
<comment type="catalytic activity">
    <reaction evidence="1 7">
        <text>3-dehydroquinate = 3-dehydroshikimate + H2O</text>
        <dbReference type="Rhea" id="RHEA:21096"/>
        <dbReference type="ChEBI" id="CHEBI:15377"/>
        <dbReference type="ChEBI" id="CHEBI:16630"/>
        <dbReference type="ChEBI" id="CHEBI:32364"/>
        <dbReference type="EC" id="4.2.1.10"/>
    </reaction>
</comment>
<dbReference type="NCBIfam" id="NF003807">
    <property type="entry name" value="PRK05395.1-4"/>
    <property type="match status" value="1"/>
</dbReference>
<protein>
    <recommendedName>
        <fullName evidence="5 7">3-dehydroquinate dehydratase</fullName>
        <shortName evidence="7">3-dehydroquinase</shortName>
        <ecNumber evidence="5 7">4.2.1.10</ecNumber>
    </recommendedName>
    <alternativeName>
        <fullName evidence="7">Type II DHQase</fullName>
    </alternativeName>
</protein>
<dbReference type="InterPro" id="IPR036441">
    <property type="entry name" value="DHquinase_II_sf"/>
</dbReference>
<dbReference type="GO" id="GO:0009423">
    <property type="term" value="P:chorismate biosynthetic process"/>
    <property type="evidence" value="ECO:0007669"/>
    <property type="project" value="UniProtKB-UniRule"/>
</dbReference>
<dbReference type="Gene3D" id="3.40.50.9100">
    <property type="entry name" value="Dehydroquinase, class II"/>
    <property type="match status" value="1"/>
</dbReference>
<comment type="subunit">
    <text evidence="4 7">Homododecamer.</text>
</comment>
<dbReference type="InterPro" id="IPR001874">
    <property type="entry name" value="DHquinase_II"/>
</dbReference>
<dbReference type="Proteomes" id="UP000663505">
    <property type="component" value="Chromosome"/>
</dbReference>
<evidence type="ECO:0000313" key="8">
    <source>
        <dbReference type="EMBL" id="QSO45889.1"/>
    </source>
</evidence>
<feature type="active site" description="Proton donor" evidence="7">
    <location>
        <position position="123"/>
    </location>
</feature>
<dbReference type="GO" id="GO:0009073">
    <property type="term" value="P:aromatic amino acid family biosynthetic process"/>
    <property type="evidence" value="ECO:0007669"/>
    <property type="project" value="UniProtKB-KW"/>
</dbReference>
<dbReference type="CDD" id="cd00466">
    <property type="entry name" value="DHQase_II"/>
    <property type="match status" value="1"/>
</dbReference>
<evidence type="ECO:0000313" key="9">
    <source>
        <dbReference type="Proteomes" id="UP000663505"/>
    </source>
</evidence>
<dbReference type="PANTHER" id="PTHR21272">
    <property type="entry name" value="CATABOLIC 3-DEHYDROQUINASE"/>
    <property type="match status" value="1"/>
</dbReference>
<proteinExistence type="inferred from homology"/>
<dbReference type="Pfam" id="PF01220">
    <property type="entry name" value="DHquinase_II"/>
    <property type="match status" value="1"/>
</dbReference>
<comment type="pathway">
    <text evidence="2 7">Metabolic intermediate biosynthesis; chorismate biosynthesis; chorismate from D-erythrose 4-phosphate and phosphoenolpyruvate: step 3/7.</text>
</comment>
<evidence type="ECO:0000256" key="2">
    <source>
        <dbReference type="ARBA" id="ARBA00004902"/>
    </source>
</evidence>
<dbReference type="NCBIfam" id="NF003805">
    <property type="entry name" value="PRK05395.1-2"/>
    <property type="match status" value="1"/>
</dbReference>
<feature type="binding site" evidence="7">
    <location>
        <begin position="124"/>
        <end position="125"/>
    </location>
    <ligand>
        <name>substrate</name>
    </ligand>
</feature>
<dbReference type="NCBIfam" id="TIGR01088">
    <property type="entry name" value="aroQ"/>
    <property type="match status" value="1"/>
</dbReference>
<evidence type="ECO:0000256" key="7">
    <source>
        <dbReference type="HAMAP-Rule" id="MF_00169"/>
    </source>
</evidence>
<dbReference type="GO" id="GO:0008652">
    <property type="term" value="P:amino acid biosynthetic process"/>
    <property type="evidence" value="ECO:0007669"/>
    <property type="project" value="UniProtKB-KW"/>
</dbReference>
<gene>
    <name evidence="7 8" type="primary">aroQ</name>
    <name evidence="8" type="ORF">JZ786_15240</name>
</gene>
<comment type="function">
    <text evidence="7">Catalyzes a trans-dehydration via an enolate intermediate.</text>
</comment>
<evidence type="ECO:0000256" key="6">
    <source>
        <dbReference type="ARBA" id="ARBA00023239"/>
    </source>
</evidence>
<evidence type="ECO:0000256" key="3">
    <source>
        <dbReference type="ARBA" id="ARBA00011037"/>
    </source>
</evidence>
<reference evidence="8 9" key="1">
    <citation type="submission" date="2021-02" db="EMBL/GenBank/DDBJ databases">
        <title>Alicyclobacillus curvatus sp. nov. and Alicyclobacillus mengziensis sp. nov., two acidophilic bacteria isolated from acid mine drainage.</title>
        <authorList>
            <person name="Huang Y."/>
        </authorList>
    </citation>
    <scope>NUCLEOTIDE SEQUENCE [LARGE SCALE GENOMIC DNA]</scope>
    <source>
        <strain evidence="8 9">S30H14</strain>
    </source>
</reference>
<organism evidence="8 9">
    <name type="scientific">Alicyclobacillus mengziensis</name>
    <dbReference type="NCBI Taxonomy" id="2931921"/>
    <lineage>
        <taxon>Bacteria</taxon>
        <taxon>Bacillati</taxon>
        <taxon>Bacillota</taxon>
        <taxon>Bacilli</taxon>
        <taxon>Bacillales</taxon>
        <taxon>Alicyclobacillaceae</taxon>
        <taxon>Alicyclobacillus</taxon>
    </lineage>
</organism>
<feature type="binding site" evidence="7">
    <location>
        <position position="101"/>
    </location>
    <ligand>
        <name>substrate</name>
    </ligand>
</feature>